<gene>
    <name evidence="1" type="ORF">FCALED_LOCUS16137</name>
</gene>
<dbReference type="Proteomes" id="UP000789570">
    <property type="component" value="Unassembled WGS sequence"/>
</dbReference>
<evidence type="ECO:0000313" key="1">
    <source>
        <dbReference type="EMBL" id="CAG8748503.1"/>
    </source>
</evidence>
<dbReference type="AlphaFoldDB" id="A0A9N9NQB5"/>
<evidence type="ECO:0000313" key="2">
    <source>
        <dbReference type="Proteomes" id="UP000789570"/>
    </source>
</evidence>
<feature type="non-terminal residue" evidence="1">
    <location>
        <position position="54"/>
    </location>
</feature>
<proteinExistence type="predicted"/>
<dbReference type="EMBL" id="CAJVPQ010017479">
    <property type="protein sequence ID" value="CAG8748503.1"/>
    <property type="molecule type" value="Genomic_DNA"/>
</dbReference>
<dbReference type="OrthoDB" id="2418714at2759"/>
<name>A0A9N9NQB5_9GLOM</name>
<accession>A0A9N9NQB5</accession>
<protein>
    <submittedName>
        <fullName evidence="1">12999_t:CDS:1</fullName>
    </submittedName>
</protein>
<keyword evidence="2" id="KW-1185">Reference proteome</keyword>
<organism evidence="1 2">
    <name type="scientific">Funneliformis caledonium</name>
    <dbReference type="NCBI Taxonomy" id="1117310"/>
    <lineage>
        <taxon>Eukaryota</taxon>
        <taxon>Fungi</taxon>
        <taxon>Fungi incertae sedis</taxon>
        <taxon>Mucoromycota</taxon>
        <taxon>Glomeromycotina</taxon>
        <taxon>Glomeromycetes</taxon>
        <taxon>Glomerales</taxon>
        <taxon>Glomeraceae</taxon>
        <taxon>Funneliformis</taxon>
    </lineage>
</organism>
<comment type="caution">
    <text evidence="1">The sequence shown here is derived from an EMBL/GenBank/DDBJ whole genome shotgun (WGS) entry which is preliminary data.</text>
</comment>
<sequence length="54" mass="6446">MTIAETHKIKVNGLTKLQNKMDIDLPTHLYFVVPNINDMFDNYYLQDYITVERK</sequence>
<reference evidence="1" key="1">
    <citation type="submission" date="2021-06" db="EMBL/GenBank/DDBJ databases">
        <authorList>
            <person name="Kallberg Y."/>
            <person name="Tangrot J."/>
            <person name="Rosling A."/>
        </authorList>
    </citation>
    <scope>NUCLEOTIDE SEQUENCE</scope>
    <source>
        <strain evidence="1">UK204</strain>
    </source>
</reference>